<dbReference type="STRING" id="1166340.SAMN05192583_0835"/>
<dbReference type="Proteomes" id="UP000199206">
    <property type="component" value="Unassembled WGS sequence"/>
</dbReference>
<organism evidence="7 8">
    <name type="scientific">Sphingomonas gellani</name>
    <dbReference type="NCBI Taxonomy" id="1166340"/>
    <lineage>
        <taxon>Bacteria</taxon>
        <taxon>Pseudomonadati</taxon>
        <taxon>Pseudomonadota</taxon>
        <taxon>Alphaproteobacteria</taxon>
        <taxon>Sphingomonadales</taxon>
        <taxon>Sphingomonadaceae</taxon>
        <taxon>Sphingomonas</taxon>
    </lineage>
</organism>
<keyword evidence="4 6" id="KW-0175">Coiled coil</keyword>
<dbReference type="OrthoDB" id="370725at2"/>
<evidence type="ECO:0000256" key="6">
    <source>
        <dbReference type="SAM" id="Coils"/>
    </source>
</evidence>
<dbReference type="PANTHER" id="PTHR30563:SF0">
    <property type="entry name" value="DNA RECOMBINATION PROTEIN RMUC"/>
    <property type="match status" value="1"/>
</dbReference>
<sequence length="500" mass="53670">MVELLLVAVLALAAGLLVGWLVAGRRQGALASELAVARTRAADAELVRQARDAVERERNDALQELAGLRAQAAQLGEAHVGLSEQLGVAQAELRDLAALKAQSAAREEAHQATLRQLHDAREAMNAHFGAAAAKALEGAQAQFLERAQARFTESEKLQGQRLSALLQPVNERLQRYEDGVRKVEDERRSAFGELKGQIEAMRVGQERVSGEAAKLVNALRNAPKARGRWGEQQLRNVLESCGLSEHADFQTEVSVSGEGGERLRPDAIIRVPGGKSLVIDAKVSLNAYQDAFGAVDEAERQAGLNAHAASMRAHVNGLGAKAYWNQFADAPDYVIMFVPGEHFLSAALEHDAGLWDYAFERKVLLATPTNLIAIARTVAAVWRQELLASQAREIGTLGKELYQRLCVMGGHVAKLGKNLDTAMGAYNAFVGSLESQVLTSARRFEGLNIDTGGKSLDALPVGEQAPRPLTKLTVEARDVAGIPMPAIAGGDVARSEESDG</sequence>
<evidence type="ECO:0000256" key="1">
    <source>
        <dbReference type="ARBA" id="ARBA00003416"/>
    </source>
</evidence>
<evidence type="ECO:0000256" key="3">
    <source>
        <dbReference type="ARBA" id="ARBA00021840"/>
    </source>
</evidence>
<feature type="coiled-coil region" evidence="6">
    <location>
        <begin position="44"/>
        <end position="78"/>
    </location>
</feature>
<dbReference type="RefSeq" id="WP_093664122.1">
    <property type="nucleotide sequence ID" value="NZ_FOCF01000001.1"/>
</dbReference>
<keyword evidence="5" id="KW-0233">DNA recombination</keyword>
<comment type="similarity">
    <text evidence="2">Belongs to the RmuC family.</text>
</comment>
<dbReference type="EMBL" id="FOCF01000001">
    <property type="protein sequence ID" value="SEM61502.1"/>
    <property type="molecule type" value="Genomic_DNA"/>
</dbReference>
<keyword evidence="8" id="KW-1185">Reference proteome</keyword>
<proteinExistence type="inferred from homology"/>
<evidence type="ECO:0000313" key="7">
    <source>
        <dbReference type="EMBL" id="SEM61502.1"/>
    </source>
</evidence>
<evidence type="ECO:0000313" key="8">
    <source>
        <dbReference type="Proteomes" id="UP000199206"/>
    </source>
</evidence>
<name>A0A1H7ZS84_9SPHN</name>
<dbReference type="Pfam" id="PF02646">
    <property type="entry name" value="RmuC"/>
    <property type="match status" value="1"/>
</dbReference>
<gene>
    <name evidence="7" type="ORF">SAMN05192583_0835</name>
</gene>
<evidence type="ECO:0000256" key="2">
    <source>
        <dbReference type="ARBA" id="ARBA00009840"/>
    </source>
</evidence>
<evidence type="ECO:0000256" key="5">
    <source>
        <dbReference type="ARBA" id="ARBA00023172"/>
    </source>
</evidence>
<accession>A0A1H7ZS84</accession>
<evidence type="ECO:0000256" key="4">
    <source>
        <dbReference type="ARBA" id="ARBA00023054"/>
    </source>
</evidence>
<dbReference type="AlphaFoldDB" id="A0A1H7ZS84"/>
<dbReference type="InterPro" id="IPR003798">
    <property type="entry name" value="DNA_recombination_RmuC"/>
</dbReference>
<dbReference type="PANTHER" id="PTHR30563">
    <property type="entry name" value="DNA RECOMBINATION PROTEIN RMUC"/>
    <property type="match status" value="1"/>
</dbReference>
<dbReference type="GO" id="GO:0006310">
    <property type="term" value="P:DNA recombination"/>
    <property type="evidence" value="ECO:0007669"/>
    <property type="project" value="UniProtKB-KW"/>
</dbReference>
<protein>
    <recommendedName>
        <fullName evidence="3">DNA recombination protein RmuC homolog</fullName>
    </recommendedName>
</protein>
<reference evidence="8" key="1">
    <citation type="submission" date="2016-10" db="EMBL/GenBank/DDBJ databases">
        <authorList>
            <person name="Varghese N."/>
            <person name="Submissions S."/>
        </authorList>
    </citation>
    <scope>NUCLEOTIDE SEQUENCE [LARGE SCALE GENOMIC DNA]</scope>
    <source>
        <strain evidence="8">S6-262</strain>
    </source>
</reference>
<comment type="function">
    <text evidence="1">Involved in DNA recombination.</text>
</comment>